<keyword evidence="2" id="KW-1133">Transmembrane helix</keyword>
<protein>
    <recommendedName>
        <fullName evidence="5">5-bromo-4-chloroindolyl phosphate hydrolysis protein</fullName>
    </recommendedName>
</protein>
<feature type="region of interest" description="Disordered" evidence="1">
    <location>
        <begin position="1"/>
        <end position="36"/>
    </location>
</feature>
<feature type="transmembrane region" description="Helical" evidence="2">
    <location>
        <begin position="40"/>
        <end position="59"/>
    </location>
</feature>
<evidence type="ECO:0000313" key="4">
    <source>
        <dbReference type="Proteomes" id="UP000285710"/>
    </source>
</evidence>
<evidence type="ECO:0008006" key="5">
    <source>
        <dbReference type="Google" id="ProtNLM"/>
    </source>
</evidence>
<evidence type="ECO:0000256" key="2">
    <source>
        <dbReference type="SAM" id="Phobius"/>
    </source>
</evidence>
<dbReference type="EMBL" id="SAUW01000020">
    <property type="protein sequence ID" value="RWR07811.1"/>
    <property type="molecule type" value="Genomic_DNA"/>
</dbReference>
<reference evidence="3 4" key="2">
    <citation type="submission" date="2019-01" db="EMBL/GenBank/DDBJ databases">
        <authorList>
            <person name="Li Y."/>
        </authorList>
    </citation>
    <scope>NUCLEOTIDE SEQUENCE [LARGE SCALE GENOMIC DNA]</scope>
    <source>
        <strain evidence="3 4">2D-5</strain>
    </source>
</reference>
<dbReference type="RefSeq" id="WP_128270531.1">
    <property type="nucleotide sequence ID" value="NZ_SAUW01000020.1"/>
</dbReference>
<name>A0A443INX6_9RHOB</name>
<dbReference type="Proteomes" id="UP000285710">
    <property type="component" value="Unassembled WGS sequence"/>
</dbReference>
<feature type="transmembrane region" description="Helical" evidence="2">
    <location>
        <begin position="128"/>
        <end position="147"/>
    </location>
</feature>
<keyword evidence="4" id="KW-1185">Reference proteome</keyword>
<comment type="caution">
    <text evidence="3">The sequence shown here is derived from an EMBL/GenBank/DDBJ whole genome shotgun (WGS) entry which is preliminary data.</text>
</comment>
<accession>A0A443INX6</accession>
<sequence length="314" mass="33201">MARRYGGKYSPQDGGPPPQGYPGVAPGRALPMGAPPPHPLARRTGWLLVAAIPFLGQAFGGGPEALVRGIGAFALIGGGVWLLREGLRAEAAWMARKVARRPAIPRKIFGSVVFGAGLALGAQAPEMGLAGAIVVGAVGAALSLAAFGPDPMKDKGMEGIDGFQQDRVARAVAEGEKHLTEMRDAIRRAQDPLLSARVERFAATAQDLFRAVEEDPGDLASARRYMGVYLMGARDATVKFADLWTATRDAKARSDYEALLTDLEGNFTARTQSLIAGGREGLEIEIDVLRDRLAREGVVTPKLPDPTKEPSAGQ</sequence>
<feature type="transmembrane region" description="Helical" evidence="2">
    <location>
        <begin position="104"/>
        <end position="122"/>
    </location>
</feature>
<organism evidence="3 4">
    <name type="scientific">Paenirhodobacter populi</name>
    <dbReference type="NCBI Taxonomy" id="2306993"/>
    <lineage>
        <taxon>Bacteria</taxon>
        <taxon>Pseudomonadati</taxon>
        <taxon>Pseudomonadota</taxon>
        <taxon>Alphaproteobacteria</taxon>
        <taxon>Rhodobacterales</taxon>
        <taxon>Rhodobacter group</taxon>
        <taxon>Paenirhodobacter</taxon>
    </lineage>
</organism>
<dbReference type="Pfam" id="PF10112">
    <property type="entry name" value="Halogen_Hydrol"/>
    <property type="match status" value="1"/>
</dbReference>
<keyword evidence="2" id="KW-0472">Membrane</keyword>
<proteinExistence type="predicted"/>
<keyword evidence="2" id="KW-0812">Transmembrane</keyword>
<feature type="transmembrane region" description="Helical" evidence="2">
    <location>
        <begin position="65"/>
        <end position="83"/>
    </location>
</feature>
<gene>
    <name evidence="3" type="ORF">D2T33_16670</name>
</gene>
<dbReference type="InterPro" id="IPR018770">
    <property type="entry name" value="ChloroindolylP_hydrolase"/>
</dbReference>
<evidence type="ECO:0000256" key="1">
    <source>
        <dbReference type="SAM" id="MobiDB-lite"/>
    </source>
</evidence>
<reference evidence="3 4" key="1">
    <citation type="submission" date="2019-01" db="EMBL/GenBank/DDBJ databases">
        <title>Sinorhodobacter populi sp. nov. isolated from the symptomatic bark tissue of Populus euramericana canker.</title>
        <authorList>
            <person name="Xu G."/>
        </authorList>
    </citation>
    <scope>NUCLEOTIDE SEQUENCE [LARGE SCALE GENOMIC DNA]</scope>
    <source>
        <strain evidence="3 4">2D-5</strain>
    </source>
</reference>
<dbReference type="AlphaFoldDB" id="A0A443INX6"/>
<evidence type="ECO:0000313" key="3">
    <source>
        <dbReference type="EMBL" id="RWR07811.1"/>
    </source>
</evidence>